<accession>A0A096CBP7</accession>
<feature type="transmembrane region" description="Helical" evidence="1">
    <location>
        <begin position="35"/>
        <end position="58"/>
    </location>
</feature>
<gene>
    <name evidence="2" type="ORF">HMPREF9460_04068</name>
</gene>
<keyword evidence="1" id="KW-1133">Transmembrane helix</keyword>
<dbReference type="EMBL" id="ADLO01000127">
    <property type="protein sequence ID" value="KGF52312.1"/>
    <property type="molecule type" value="Genomic_DNA"/>
</dbReference>
<dbReference type="PATRIC" id="fig|742738.3.peg.4182"/>
<dbReference type="AlphaFoldDB" id="A0A096CBP7"/>
<keyword evidence="1" id="KW-0812">Transmembrane</keyword>
<evidence type="ECO:0000313" key="3">
    <source>
        <dbReference type="Proteomes" id="UP000029585"/>
    </source>
</evidence>
<organism evidence="2 3">
    <name type="scientific">Flavonifractor plautii 1_3_50AFAA</name>
    <dbReference type="NCBI Taxonomy" id="742738"/>
    <lineage>
        <taxon>Bacteria</taxon>
        <taxon>Bacillati</taxon>
        <taxon>Bacillota</taxon>
        <taxon>Clostridia</taxon>
        <taxon>Eubacteriales</taxon>
        <taxon>Oscillospiraceae</taxon>
        <taxon>Flavonifractor</taxon>
    </lineage>
</organism>
<protein>
    <submittedName>
        <fullName evidence="2">Uncharacterized protein</fullName>
    </submittedName>
</protein>
<proteinExistence type="predicted"/>
<dbReference type="RefSeq" id="WP_044943616.1">
    <property type="nucleotide sequence ID" value="NZ_KN174169.1"/>
</dbReference>
<comment type="caution">
    <text evidence="2">The sequence shown here is derived from an EMBL/GenBank/DDBJ whole genome shotgun (WGS) entry which is preliminary data.</text>
</comment>
<keyword evidence="1" id="KW-0472">Membrane</keyword>
<sequence>MNYIKELLRWAEPGYRWTLETAGELALLAGRGCRWLGRFLLALLLFLPWLIVGLALWLRRRRREGGE</sequence>
<keyword evidence="3" id="KW-1185">Reference proteome</keyword>
<reference evidence="2 3" key="1">
    <citation type="submission" date="2011-08" db="EMBL/GenBank/DDBJ databases">
        <title>The Genome Sequence of Clostridium orbiscindens 1_3_50AFAA.</title>
        <authorList>
            <consortium name="The Broad Institute Genome Sequencing Platform"/>
            <person name="Earl A."/>
            <person name="Ward D."/>
            <person name="Feldgarden M."/>
            <person name="Gevers D."/>
            <person name="Daigneault M."/>
            <person name="Strauss J."/>
            <person name="Allen-Vercoe E."/>
            <person name="Young S.K."/>
            <person name="Zeng Q."/>
            <person name="Gargeya S."/>
            <person name="Fitzgerald M."/>
            <person name="Haas B."/>
            <person name="Abouelleil A."/>
            <person name="Alvarado L."/>
            <person name="Arachchi H.M."/>
            <person name="Berlin A."/>
            <person name="Brown A."/>
            <person name="Chapman S.B."/>
            <person name="Chen Z."/>
            <person name="Dunbar C."/>
            <person name="Freedman E."/>
            <person name="Gearin G."/>
            <person name="Gellesch M."/>
            <person name="Goldberg J."/>
            <person name="Griggs A."/>
            <person name="Gujja S."/>
            <person name="Heiman D."/>
            <person name="Howarth C."/>
            <person name="Larson L."/>
            <person name="Lui A."/>
            <person name="MacDonald P.J.P."/>
            <person name="Montmayeur A."/>
            <person name="Murphy C."/>
            <person name="Neiman D."/>
            <person name="Pearson M."/>
            <person name="Priest M."/>
            <person name="Roberts A."/>
            <person name="Saif S."/>
            <person name="Shea T."/>
            <person name="Shenoy N."/>
            <person name="Sisk P."/>
            <person name="Stolte C."/>
            <person name="Sykes S."/>
            <person name="Wortman J."/>
            <person name="Nusbaum C."/>
            <person name="Birren B."/>
        </authorList>
    </citation>
    <scope>NUCLEOTIDE SEQUENCE [LARGE SCALE GENOMIC DNA]</scope>
    <source>
        <strain evidence="2 3">1_3_50AFAA</strain>
    </source>
</reference>
<evidence type="ECO:0000256" key="1">
    <source>
        <dbReference type="SAM" id="Phobius"/>
    </source>
</evidence>
<name>A0A096CBP7_FLAPL</name>
<evidence type="ECO:0000313" key="2">
    <source>
        <dbReference type="EMBL" id="KGF52312.1"/>
    </source>
</evidence>
<dbReference type="HOGENOM" id="CLU_2804903_0_0_9"/>
<dbReference type="Proteomes" id="UP000029585">
    <property type="component" value="Unassembled WGS sequence"/>
</dbReference>